<accession>A0A317CKC7</accession>
<keyword evidence="2" id="KW-0812">Transmembrane</keyword>
<name>A0A317CKC7_9GAMM</name>
<dbReference type="Gene3D" id="1.25.40.10">
    <property type="entry name" value="Tetratricopeptide repeat domain"/>
    <property type="match status" value="1"/>
</dbReference>
<dbReference type="OrthoDB" id="5623376at2"/>
<dbReference type="AlphaFoldDB" id="A0A317CKC7"/>
<sequence length="439" mass="50381">MFSEKQIHNDSHRIGESGIPTDHTQTFQRINIEYYSLYHKVRGRPLLATVHEGVSRKLLNSSLGRQQAAQWRKQYQLSLTNLSKQLTADLIQQSKQLPVIGLQKLSDEPATLLKALSKNPGDYLCHFQFAWLQANSGNLMLAERHYNIAALQSLEVNPVFSCFAFRHLSDTRYRAGKYMQALLAIESARECNKGFNAELQFEYIRMLSVTQRTSQALKQLQLLLSKAPHYEVLMQYEPDLTHNPSLQRVLVQLNQQHQQNVRNNLLLKWENDPLRLLDLDKELGKPNSLEALRHKQEHTLGQLPHLLIQDEAQAGTLIQQQSRRFVMNTLDIRKQNYIQQIEEHQGRARSIHHLGQWLVYTMVITLMSLALSYGISTVASLFSYDWPINRTVQTLVLIIAGVVGVCGMLLLHFSPRKLSRLLKQKQQLEQLSAKIGVSA</sequence>
<evidence type="ECO:0000256" key="1">
    <source>
        <dbReference type="SAM" id="MobiDB-lite"/>
    </source>
</evidence>
<dbReference type="RefSeq" id="WP_109836805.1">
    <property type="nucleotide sequence ID" value="NZ_QGKM01000013.1"/>
</dbReference>
<gene>
    <name evidence="3" type="ORF">DKW60_06250</name>
</gene>
<feature type="region of interest" description="Disordered" evidence="1">
    <location>
        <begin position="1"/>
        <end position="20"/>
    </location>
</feature>
<evidence type="ECO:0000313" key="3">
    <source>
        <dbReference type="EMBL" id="PWQ99044.1"/>
    </source>
</evidence>
<reference evidence="3 4" key="1">
    <citation type="submission" date="2018-05" db="EMBL/GenBank/DDBJ databases">
        <title>Leucothrix arctica sp. nov., isolated from Arctic seawater.</title>
        <authorList>
            <person name="Choi A."/>
            <person name="Baek K."/>
        </authorList>
    </citation>
    <scope>NUCLEOTIDE SEQUENCE [LARGE SCALE GENOMIC DNA]</scope>
    <source>
        <strain evidence="3 4">JCM 18388</strain>
    </source>
</reference>
<feature type="transmembrane region" description="Helical" evidence="2">
    <location>
        <begin position="394"/>
        <end position="413"/>
    </location>
</feature>
<dbReference type="InterPro" id="IPR011990">
    <property type="entry name" value="TPR-like_helical_dom_sf"/>
</dbReference>
<evidence type="ECO:0000256" key="2">
    <source>
        <dbReference type="SAM" id="Phobius"/>
    </source>
</evidence>
<proteinExistence type="predicted"/>
<keyword evidence="2" id="KW-0472">Membrane</keyword>
<feature type="compositionally biased region" description="Basic and acidic residues" evidence="1">
    <location>
        <begin position="1"/>
        <end position="15"/>
    </location>
</feature>
<keyword evidence="4" id="KW-1185">Reference proteome</keyword>
<keyword evidence="2" id="KW-1133">Transmembrane helix</keyword>
<dbReference type="EMBL" id="QGKM01000013">
    <property type="protein sequence ID" value="PWQ99044.1"/>
    <property type="molecule type" value="Genomic_DNA"/>
</dbReference>
<protein>
    <submittedName>
        <fullName evidence="3">Uncharacterized protein</fullName>
    </submittedName>
</protein>
<comment type="caution">
    <text evidence="3">The sequence shown here is derived from an EMBL/GenBank/DDBJ whole genome shotgun (WGS) entry which is preliminary data.</text>
</comment>
<dbReference type="Proteomes" id="UP000245539">
    <property type="component" value="Unassembled WGS sequence"/>
</dbReference>
<organism evidence="3 4">
    <name type="scientific">Leucothrix pacifica</name>
    <dbReference type="NCBI Taxonomy" id="1247513"/>
    <lineage>
        <taxon>Bacteria</taxon>
        <taxon>Pseudomonadati</taxon>
        <taxon>Pseudomonadota</taxon>
        <taxon>Gammaproteobacteria</taxon>
        <taxon>Thiotrichales</taxon>
        <taxon>Thiotrichaceae</taxon>
        <taxon>Leucothrix</taxon>
    </lineage>
</organism>
<evidence type="ECO:0000313" key="4">
    <source>
        <dbReference type="Proteomes" id="UP000245539"/>
    </source>
</evidence>
<dbReference type="SUPFAM" id="SSF48452">
    <property type="entry name" value="TPR-like"/>
    <property type="match status" value="1"/>
</dbReference>
<feature type="transmembrane region" description="Helical" evidence="2">
    <location>
        <begin position="357"/>
        <end position="382"/>
    </location>
</feature>